<accession>A0A8X6GHA2</accession>
<reference evidence="1" key="1">
    <citation type="submission" date="2020-07" db="EMBL/GenBank/DDBJ databases">
        <title>Multicomponent nature underlies the extraordinary mechanical properties of spider dragline silk.</title>
        <authorList>
            <person name="Kono N."/>
            <person name="Nakamura H."/>
            <person name="Mori M."/>
            <person name="Yoshida Y."/>
            <person name="Ohtoshi R."/>
            <person name="Malay A.D."/>
            <person name="Moran D.A.P."/>
            <person name="Tomita M."/>
            <person name="Numata K."/>
            <person name="Arakawa K."/>
        </authorList>
    </citation>
    <scope>NUCLEOTIDE SEQUENCE</scope>
</reference>
<name>A0A8X6GHA2_TRICU</name>
<comment type="caution">
    <text evidence="1">The sequence shown here is derived from an EMBL/GenBank/DDBJ whole genome shotgun (WGS) entry which is preliminary data.</text>
</comment>
<gene>
    <name evidence="1" type="ORF">TNCT_654941</name>
</gene>
<dbReference type="EMBL" id="BMAO01025497">
    <property type="protein sequence ID" value="GFR03104.1"/>
    <property type="molecule type" value="Genomic_DNA"/>
</dbReference>
<dbReference type="OrthoDB" id="10066002at2759"/>
<evidence type="ECO:0000313" key="2">
    <source>
        <dbReference type="Proteomes" id="UP000887116"/>
    </source>
</evidence>
<protein>
    <submittedName>
        <fullName evidence="1">Uncharacterized protein</fullName>
    </submittedName>
</protein>
<evidence type="ECO:0000313" key="1">
    <source>
        <dbReference type="EMBL" id="GFR03104.1"/>
    </source>
</evidence>
<organism evidence="1 2">
    <name type="scientific">Trichonephila clavata</name>
    <name type="common">Joro spider</name>
    <name type="synonym">Nephila clavata</name>
    <dbReference type="NCBI Taxonomy" id="2740835"/>
    <lineage>
        <taxon>Eukaryota</taxon>
        <taxon>Metazoa</taxon>
        <taxon>Ecdysozoa</taxon>
        <taxon>Arthropoda</taxon>
        <taxon>Chelicerata</taxon>
        <taxon>Arachnida</taxon>
        <taxon>Araneae</taxon>
        <taxon>Araneomorphae</taxon>
        <taxon>Entelegynae</taxon>
        <taxon>Araneoidea</taxon>
        <taxon>Nephilidae</taxon>
        <taxon>Trichonephila</taxon>
    </lineage>
</organism>
<dbReference type="AlphaFoldDB" id="A0A8X6GHA2"/>
<keyword evidence="2" id="KW-1185">Reference proteome</keyword>
<proteinExistence type="predicted"/>
<dbReference type="Proteomes" id="UP000887116">
    <property type="component" value="Unassembled WGS sequence"/>
</dbReference>
<sequence length="115" mass="13126">MLPDIFTKLEKGDPINVSILPKYRINQQLVQTYVEKYDCRPSTKNKLDLSKDIGNAFPVLKGSDDEGHEQWFSPGLRGAPVTGFIADRFKNFRSRNLTVVEKEELGIGRICKKKQ</sequence>